<protein>
    <recommendedName>
        <fullName evidence="11">Purine nucleoside phosphorylase</fullName>
    </recommendedName>
</protein>
<keyword evidence="6" id="KW-0378">Hydrolase</keyword>
<dbReference type="InterPro" id="IPR003730">
    <property type="entry name" value="Cu_polyphenol_OxRdtase"/>
</dbReference>
<dbReference type="Proteomes" id="UP000199659">
    <property type="component" value="Unassembled WGS sequence"/>
</dbReference>
<dbReference type="GO" id="GO:0005507">
    <property type="term" value="F:copper ion binding"/>
    <property type="evidence" value="ECO:0007669"/>
    <property type="project" value="TreeGrafter"/>
</dbReference>
<reference evidence="12 13" key="1">
    <citation type="submission" date="2016-10" db="EMBL/GenBank/DDBJ databases">
        <authorList>
            <person name="de Groot N.N."/>
        </authorList>
    </citation>
    <scope>NUCLEOTIDE SEQUENCE [LARGE SCALE GENOMIC DNA]</scope>
    <source>
        <strain evidence="12 13">743A</strain>
    </source>
</reference>
<dbReference type="InterPro" id="IPR011324">
    <property type="entry name" value="Cytotoxic_necrot_fac-like_cat"/>
</dbReference>
<dbReference type="STRING" id="37658.SAMN05661086_03113"/>
<keyword evidence="7" id="KW-0862">Zinc</keyword>
<keyword evidence="4" id="KW-0808">Transferase</keyword>
<sequence>MQIQYKTSNSFYHILYNENRTEKAQLDVSGEVPLITFPVLKHLPFLTHGFSTRFGGVSAGEFSTLNLSFQRGDREEDVIENYNRICRTLGVKTEQLVFSDQVHDTKVVKVTKSDCQGTHLVQRKLMGIDGLVTDEPGVVLCTSYADCVPLFFVDKKKKAIGLSHSGWKGTVGKIGRKTVEEMEKQFGSEKEDIICVIGPSICSDCYEVSEDVAVQFQNSFQKNQSDKIIYPKGNGKYQLDLWLANWFVLSEAGISPENIWISSICTCCNKELLFSHRASQGKRGNLCGFLSIQ</sequence>
<organism evidence="12 13">
    <name type="scientific">Anaeromicropila populeti</name>
    <dbReference type="NCBI Taxonomy" id="37658"/>
    <lineage>
        <taxon>Bacteria</taxon>
        <taxon>Bacillati</taxon>
        <taxon>Bacillota</taxon>
        <taxon>Clostridia</taxon>
        <taxon>Lachnospirales</taxon>
        <taxon>Lachnospiraceae</taxon>
        <taxon>Anaeromicropila</taxon>
    </lineage>
</organism>
<dbReference type="AlphaFoldDB" id="A0A1I6L797"/>
<proteinExistence type="inferred from homology"/>
<dbReference type="NCBIfam" id="TIGR00726">
    <property type="entry name" value="peptidoglycan editing factor PgeF"/>
    <property type="match status" value="1"/>
</dbReference>
<evidence type="ECO:0000256" key="7">
    <source>
        <dbReference type="ARBA" id="ARBA00022833"/>
    </source>
</evidence>
<dbReference type="RefSeq" id="WP_092562755.1">
    <property type="nucleotide sequence ID" value="NZ_FOYZ01000014.1"/>
</dbReference>
<dbReference type="SUPFAM" id="SSF64438">
    <property type="entry name" value="CNF1/YfiH-like putative cysteine hydrolases"/>
    <property type="match status" value="1"/>
</dbReference>
<dbReference type="OrthoDB" id="4279at2"/>
<accession>A0A1I6L797</accession>
<dbReference type="EMBL" id="FOYZ01000014">
    <property type="protein sequence ID" value="SFR99339.1"/>
    <property type="molecule type" value="Genomic_DNA"/>
</dbReference>
<keyword evidence="13" id="KW-1185">Reference proteome</keyword>
<evidence type="ECO:0000256" key="4">
    <source>
        <dbReference type="ARBA" id="ARBA00022679"/>
    </source>
</evidence>
<evidence type="ECO:0000256" key="2">
    <source>
        <dbReference type="ARBA" id="ARBA00003215"/>
    </source>
</evidence>
<evidence type="ECO:0000256" key="6">
    <source>
        <dbReference type="ARBA" id="ARBA00022801"/>
    </source>
</evidence>
<evidence type="ECO:0000256" key="8">
    <source>
        <dbReference type="ARBA" id="ARBA00047989"/>
    </source>
</evidence>
<dbReference type="GO" id="GO:0016787">
    <property type="term" value="F:hydrolase activity"/>
    <property type="evidence" value="ECO:0007669"/>
    <property type="project" value="UniProtKB-KW"/>
</dbReference>
<name>A0A1I6L797_9FIRM</name>
<gene>
    <name evidence="12" type="ORF">SAMN05661086_03113</name>
</gene>
<dbReference type="Gene3D" id="3.60.140.10">
    <property type="entry name" value="CNF1/YfiH-like putative cysteine hydrolases"/>
    <property type="match status" value="1"/>
</dbReference>
<evidence type="ECO:0000256" key="10">
    <source>
        <dbReference type="ARBA" id="ARBA00049893"/>
    </source>
</evidence>
<comment type="function">
    <text evidence="2">Purine nucleoside enzyme that catalyzes the phosphorolysis of adenosine and inosine nucleosides, yielding D-ribose 1-phosphate and the respective free bases, adenine and hypoxanthine. Also catalyzes the phosphorolysis of S-methyl-5'-thioadenosine into adenine and S-methyl-5-thio-alpha-D-ribose 1-phosphate. Also has adenosine deaminase activity.</text>
</comment>
<dbReference type="PANTHER" id="PTHR30616">
    <property type="entry name" value="UNCHARACTERIZED PROTEIN YFIH"/>
    <property type="match status" value="1"/>
</dbReference>
<evidence type="ECO:0000313" key="13">
    <source>
        <dbReference type="Proteomes" id="UP000199659"/>
    </source>
</evidence>
<evidence type="ECO:0000256" key="3">
    <source>
        <dbReference type="ARBA" id="ARBA00007353"/>
    </source>
</evidence>
<dbReference type="GO" id="GO:0017061">
    <property type="term" value="F:S-methyl-5-thioadenosine phosphorylase activity"/>
    <property type="evidence" value="ECO:0007669"/>
    <property type="project" value="UniProtKB-EC"/>
</dbReference>
<evidence type="ECO:0000313" key="12">
    <source>
        <dbReference type="EMBL" id="SFR99339.1"/>
    </source>
</evidence>
<evidence type="ECO:0000256" key="11">
    <source>
        <dbReference type="RuleBase" id="RU361274"/>
    </source>
</evidence>
<comment type="catalytic activity">
    <reaction evidence="9">
        <text>adenosine + phosphate = alpha-D-ribose 1-phosphate + adenine</text>
        <dbReference type="Rhea" id="RHEA:27642"/>
        <dbReference type="ChEBI" id="CHEBI:16335"/>
        <dbReference type="ChEBI" id="CHEBI:16708"/>
        <dbReference type="ChEBI" id="CHEBI:43474"/>
        <dbReference type="ChEBI" id="CHEBI:57720"/>
        <dbReference type="EC" id="2.4.2.1"/>
    </reaction>
    <physiologicalReaction direction="left-to-right" evidence="9">
        <dbReference type="Rhea" id="RHEA:27643"/>
    </physiologicalReaction>
</comment>
<comment type="catalytic activity">
    <reaction evidence="1">
        <text>inosine + phosphate = alpha-D-ribose 1-phosphate + hypoxanthine</text>
        <dbReference type="Rhea" id="RHEA:27646"/>
        <dbReference type="ChEBI" id="CHEBI:17368"/>
        <dbReference type="ChEBI" id="CHEBI:17596"/>
        <dbReference type="ChEBI" id="CHEBI:43474"/>
        <dbReference type="ChEBI" id="CHEBI:57720"/>
        <dbReference type="EC" id="2.4.2.1"/>
    </reaction>
    <physiologicalReaction direction="left-to-right" evidence="1">
        <dbReference type="Rhea" id="RHEA:27647"/>
    </physiologicalReaction>
</comment>
<comment type="similarity">
    <text evidence="3 11">Belongs to the purine nucleoside phosphorylase YfiH/LACC1 family.</text>
</comment>
<evidence type="ECO:0000256" key="5">
    <source>
        <dbReference type="ARBA" id="ARBA00022723"/>
    </source>
</evidence>
<keyword evidence="5" id="KW-0479">Metal-binding</keyword>
<dbReference type="InterPro" id="IPR038371">
    <property type="entry name" value="Cu_polyphenol_OxRdtase_sf"/>
</dbReference>
<evidence type="ECO:0000256" key="1">
    <source>
        <dbReference type="ARBA" id="ARBA00000553"/>
    </source>
</evidence>
<comment type="catalytic activity">
    <reaction evidence="10">
        <text>S-methyl-5'-thioadenosine + phosphate = 5-(methylsulfanyl)-alpha-D-ribose 1-phosphate + adenine</text>
        <dbReference type="Rhea" id="RHEA:11852"/>
        <dbReference type="ChEBI" id="CHEBI:16708"/>
        <dbReference type="ChEBI" id="CHEBI:17509"/>
        <dbReference type="ChEBI" id="CHEBI:43474"/>
        <dbReference type="ChEBI" id="CHEBI:58533"/>
        <dbReference type="EC" id="2.4.2.28"/>
    </reaction>
    <physiologicalReaction direction="left-to-right" evidence="10">
        <dbReference type="Rhea" id="RHEA:11853"/>
    </physiologicalReaction>
</comment>
<comment type="catalytic activity">
    <reaction evidence="8">
        <text>adenosine + H2O + H(+) = inosine + NH4(+)</text>
        <dbReference type="Rhea" id="RHEA:24408"/>
        <dbReference type="ChEBI" id="CHEBI:15377"/>
        <dbReference type="ChEBI" id="CHEBI:15378"/>
        <dbReference type="ChEBI" id="CHEBI:16335"/>
        <dbReference type="ChEBI" id="CHEBI:17596"/>
        <dbReference type="ChEBI" id="CHEBI:28938"/>
        <dbReference type="EC" id="3.5.4.4"/>
    </reaction>
    <physiologicalReaction direction="left-to-right" evidence="8">
        <dbReference type="Rhea" id="RHEA:24409"/>
    </physiologicalReaction>
</comment>
<evidence type="ECO:0000256" key="9">
    <source>
        <dbReference type="ARBA" id="ARBA00048968"/>
    </source>
</evidence>
<dbReference type="CDD" id="cd16833">
    <property type="entry name" value="YfiH"/>
    <property type="match status" value="1"/>
</dbReference>
<dbReference type="Pfam" id="PF02578">
    <property type="entry name" value="Cu-oxidase_4"/>
    <property type="match status" value="1"/>
</dbReference>
<dbReference type="PANTHER" id="PTHR30616:SF2">
    <property type="entry name" value="PURINE NUCLEOSIDE PHOSPHORYLASE LACC1"/>
    <property type="match status" value="1"/>
</dbReference>